<feature type="compositionally biased region" description="Basic and acidic residues" evidence="1">
    <location>
        <begin position="155"/>
        <end position="171"/>
    </location>
</feature>
<keyword evidence="2" id="KW-1133">Transmembrane helix</keyword>
<sequence>MTAGNNGADTPENDDPFGYLYRSEGGEGGTPGSAGTGAPTRQPGIPRTSYNQVRAVGERQYGQQPQQPTTYGQQNAHYAAPETLPGGDRTRSAPAPDGPEPRRNRNGLLIGAVSVVAVVCIGIGVAMLNNGNESKANEAGKQGSAAGGSVKPNGKKTDRPKPGELPKEEAGSLRLDGGASVAKDVPGARSANGTYVAGMNTPGAAATWTLNVDQAGKYKLWVGYGVPGKDANLTMAVNDKPDGRPVNMENFAHAPEGAWDKGWTKTWSYVQLNKGSNTIKLSCETGNQCDVNLDKVWLARP</sequence>
<evidence type="ECO:0000259" key="3">
    <source>
        <dbReference type="PROSITE" id="PS51175"/>
    </source>
</evidence>
<dbReference type="PROSITE" id="PS51175">
    <property type="entry name" value="CBM6"/>
    <property type="match status" value="1"/>
</dbReference>
<name>A0A4Q1QTG8_9ACTN</name>
<feature type="compositionally biased region" description="Gly residues" evidence="1">
    <location>
        <begin position="26"/>
        <end position="35"/>
    </location>
</feature>
<dbReference type="Proteomes" id="UP000289482">
    <property type="component" value="Unassembled WGS sequence"/>
</dbReference>
<protein>
    <submittedName>
        <fullName evidence="4">Carbohydrate-binding protein</fullName>
    </submittedName>
</protein>
<dbReference type="AlphaFoldDB" id="A0A4Q1QTG8"/>
<evidence type="ECO:0000256" key="2">
    <source>
        <dbReference type="SAM" id="Phobius"/>
    </source>
</evidence>
<feature type="compositionally biased region" description="Low complexity" evidence="1">
    <location>
        <begin position="60"/>
        <end position="74"/>
    </location>
</feature>
<keyword evidence="2" id="KW-0472">Membrane</keyword>
<dbReference type="RefSeq" id="WP_129250393.1">
    <property type="nucleotide sequence ID" value="NZ_JABZEL010000009.1"/>
</dbReference>
<dbReference type="InterPro" id="IPR005084">
    <property type="entry name" value="CBM6"/>
</dbReference>
<evidence type="ECO:0000313" key="5">
    <source>
        <dbReference type="Proteomes" id="UP000289482"/>
    </source>
</evidence>
<feature type="region of interest" description="Disordered" evidence="1">
    <location>
        <begin position="135"/>
        <end position="190"/>
    </location>
</feature>
<keyword evidence="2" id="KW-0812">Transmembrane</keyword>
<feature type="transmembrane region" description="Helical" evidence="2">
    <location>
        <begin position="108"/>
        <end position="128"/>
    </location>
</feature>
<feature type="domain" description="CBM6" evidence="3">
    <location>
        <begin position="166"/>
        <end position="299"/>
    </location>
</feature>
<dbReference type="SUPFAM" id="SSF49785">
    <property type="entry name" value="Galactose-binding domain-like"/>
    <property type="match status" value="1"/>
</dbReference>
<accession>A0A4Q1QTG8</accession>
<evidence type="ECO:0000313" key="4">
    <source>
        <dbReference type="EMBL" id="RXS60762.1"/>
    </source>
</evidence>
<reference evidence="4 5" key="1">
    <citation type="submission" date="2019-01" db="EMBL/GenBank/DDBJ databases">
        <title>Draft genome sequences of the type strain Streptomyces sioyaensis DSM 40032 and its novel strain, TM32, a thermotolerant antibiotics-producing actinobacterium.</title>
        <authorList>
            <person name="Nakaew N."/>
            <person name="Lumyong S."/>
            <person name="Sloan W.T."/>
            <person name="Sungthong R."/>
        </authorList>
    </citation>
    <scope>NUCLEOTIDE SEQUENCE [LARGE SCALE GENOMIC DNA]</scope>
    <source>
        <strain evidence="4 5">DSM 40032</strain>
    </source>
</reference>
<proteinExistence type="predicted"/>
<dbReference type="GO" id="GO:0030246">
    <property type="term" value="F:carbohydrate binding"/>
    <property type="evidence" value="ECO:0007669"/>
    <property type="project" value="InterPro"/>
</dbReference>
<gene>
    <name evidence="4" type="ORF">EST54_27340</name>
</gene>
<dbReference type="Gene3D" id="2.60.120.260">
    <property type="entry name" value="Galactose-binding domain-like"/>
    <property type="match status" value="1"/>
</dbReference>
<evidence type="ECO:0000256" key="1">
    <source>
        <dbReference type="SAM" id="MobiDB-lite"/>
    </source>
</evidence>
<comment type="caution">
    <text evidence="4">The sequence shown here is derived from an EMBL/GenBank/DDBJ whole genome shotgun (WGS) entry which is preliminary data.</text>
</comment>
<dbReference type="EMBL" id="SDIF01000111">
    <property type="protein sequence ID" value="RXS60762.1"/>
    <property type="molecule type" value="Genomic_DNA"/>
</dbReference>
<dbReference type="InterPro" id="IPR008979">
    <property type="entry name" value="Galactose-bd-like_sf"/>
</dbReference>
<feature type="region of interest" description="Disordered" evidence="1">
    <location>
        <begin position="1"/>
        <end position="105"/>
    </location>
</feature>
<organism evidence="4 5">
    <name type="scientific">Streptomyces sioyaensis</name>
    <dbReference type="NCBI Taxonomy" id="67364"/>
    <lineage>
        <taxon>Bacteria</taxon>
        <taxon>Bacillati</taxon>
        <taxon>Actinomycetota</taxon>
        <taxon>Actinomycetes</taxon>
        <taxon>Kitasatosporales</taxon>
        <taxon>Streptomycetaceae</taxon>
        <taxon>Streptomyces</taxon>
    </lineage>
</organism>
<keyword evidence="5" id="KW-1185">Reference proteome</keyword>
<dbReference type="GeneID" id="95781622"/>